<dbReference type="EMBL" id="HM242243">
    <property type="protein sequence ID" value="ADJ53126.1"/>
    <property type="molecule type" value="Genomic_DNA"/>
</dbReference>
<evidence type="ECO:0000313" key="3">
    <source>
        <dbReference type="EMBL" id="ADJ53126.1"/>
    </source>
</evidence>
<feature type="region of interest" description="Disordered" evidence="1">
    <location>
        <begin position="56"/>
        <end position="94"/>
    </location>
</feature>
<sequence>MLLLFLKILEGVTIMLKNTDKNLLNKDIVSALGVIRIDENGVCTGLTAEDEKSLAHVHGFEHTEEKPEPKKEAPKPKEKAETKPKPKTKAKTSK</sequence>
<accession>D9J0N6</accession>
<feature type="compositionally biased region" description="Basic residues" evidence="1">
    <location>
        <begin position="85"/>
        <end position="94"/>
    </location>
</feature>
<evidence type="ECO:0000313" key="4">
    <source>
        <dbReference type="Proteomes" id="UP000000331"/>
    </source>
</evidence>
<dbReference type="InterPro" id="IPR055773">
    <property type="entry name" value="DUF7349"/>
</dbReference>
<reference evidence="3 4" key="1">
    <citation type="journal article" date="2010" name="J. Bacteriol.">
        <title>Brochothrix thermosphacta bacteriophages feature heterogeneous and highly mosaic genomes and utilize unique prophage insertion sites.</title>
        <authorList>
            <person name="Kilcher S."/>
            <person name="Loessner M.J."/>
            <person name="Klumpp J."/>
        </authorList>
    </citation>
    <scope>NUCLEOTIDE SEQUENCE [LARGE SCALE GENOMIC DNA]</scope>
</reference>
<feature type="compositionally biased region" description="Basic and acidic residues" evidence="1">
    <location>
        <begin position="56"/>
        <end position="84"/>
    </location>
</feature>
<name>D9J0N6_9CAUD</name>
<keyword evidence="4" id="KW-1185">Reference proteome</keyword>
<protein>
    <submittedName>
        <fullName evidence="3">Gp89</fullName>
    </submittedName>
</protein>
<evidence type="ECO:0000259" key="2">
    <source>
        <dbReference type="Pfam" id="PF24040"/>
    </source>
</evidence>
<evidence type="ECO:0000256" key="1">
    <source>
        <dbReference type="SAM" id="MobiDB-lite"/>
    </source>
</evidence>
<feature type="domain" description="DUF7349" evidence="2">
    <location>
        <begin position="21"/>
        <end position="69"/>
    </location>
</feature>
<dbReference type="KEGG" id="vg:10359233"/>
<organism evidence="3 4">
    <name type="scientific">Brochothrix phage A9</name>
    <dbReference type="NCBI Taxonomy" id="857312"/>
    <lineage>
        <taxon>Viruses</taxon>
        <taxon>Duplodnaviria</taxon>
        <taxon>Heunggongvirae</taxon>
        <taxon>Uroviricota</taxon>
        <taxon>Caudoviricetes</taxon>
        <taxon>Herelleviridae</taxon>
        <taxon>Klumppvirus</taxon>
        <taxon>Klumppvirus A9</taxon>
    </lineage>
</organism>
<dbReference type="GeneID" id="10359233"/>
<dbReference type="Proteomes" id="UP000000331">
    <property type="component" value="Segment"/>
</dbReference>
<proteinExistence type="predicted"/>
<dbReference type="RefSeq" id="YP_004301422.1">
    <property type="nucleotide sequence ID" value="NC_015253.1"/>
</dbReference>
<dbReference type="Pfam" id="PF24040">
    <property type="entry name" value="DUF7349"/>
    <property type="match status" value="1"/>
</dbReference>